<keyword evidence="6" id="KW-0539">Nucleus</keyword>
<keyword evidence="10" id="KW-1185">Reference proteome</keyword>
<keyword evidence="5" id="KW-0862">Zinc</keyword>
<dbReference type="PANTHER" id="PTHR24406">
    <property type="entry name" value="TRANSCRIPTIONAL REPRESSOR CTCFL-RELATED"/>
    <property type="match status" value="1"/>
</dbReference>
<dbReference type="GO" id="GO:0005634">
    <property type="term" value="C:nucleus"/>
    <property type="evidence" value="ECO:0007669"/>
    <property type="project" value="UniProtKB-SubCell"/>
</dbReference>
<evidence type="ECO:0000256" key="7">
    <source>
        <dbReference type="PROSITE-ProRule" id="PRU00042"/>
    </source>
</evidence>
<evidence type="ECO:0000256" key="5">
    <source>
        <dbReference type="ARBA" id="ARBA00022833"/>
    </source>
</evidence>
<keyword evidence="4 7" id="KW-0863">Zinc-finger</keyword>
<dbReference type="PROSITE" id="PS00028">
    <property type="entry name" value="ZINC_FINGER_C2H2_1"/>
    <property type="match status" value="8"/>
</dbReference>
<dbReference type="STRING" id="35722.A0A0B7NR93"/>
<proteinExistence type="predicted"/>
<organism evidence="9 10">
    <name type="scientific">Parasitella parasitica</name>
    <dbReference type="NCBI Taxonomy" id="35722"/>
    <lineage>
        <taxon>Eukaryota</taxon>
        <taxon>Fungi</taxon>
        <taxon>Fungi incertae sedis</taxon>
        <taxon>Mucoromycota</taxon>
        <taxon>Mucoromycotina</taxon>
        <taxon>Mucoromycetes</taxon>
        <taxon>Mucorales</taxon>
        <taxon>Mucorineae</taxon>
        <taxon>Mucoraceae</taxon>
        <taxon>Parasitella</taxon>
    </lineage>
</organism>
<evidence type="ECO:0000256" key="6">
    <source>
        <dbReference type="ARBA" id="ARBA00023242"/>
    </source>
</evidence>
<dbReference type="AlphaFoldDB" id="A0A0B7NR93"/>
<name>A0A0B7NR93_9FUNG</name>
<dbReference type="OrthoDB" id="2248691at2759"/>
<dbReference type="InterPro" id="IPR013087">
    <property type="entry name" value="Znf_C2H2_type"/>
</dbReference>
<evidence type="ECO:0000259" key="8">
    <source>
        <dbReference type="PROSITE" id="PS50157"/>
    </source>
</evidence>
<dbReference type="SMART" id="SM00451">
    <property type="entry name" value="ZnF_U1"/>
    <property type="match status" value="2"/>
</dbReference>
<accession>A0A0B7NR93</accession>
<feature type="domain" description="C2H2-type" evidence="8">
    <location>
        <begin position="275"/>
        <end position="298"/>
    </location>
</feature>
<dbReference type="Gene3D" id="3.30.160.60">
    <property type="entry name" value="Classic Zinc Finger"/>
    <property type="match status" value="2"/>
</dbReference>
<dbReference type="Proteomes" id="UP000054107">
    <property type="component" value="Unassembled WGS sequence"/>
</dbReference>
<comment type="subcellular location">
    <subcellularLocation>
        <location evidence="1">Nucleus</location>
    </subcellularLocation>
</comment>
<dbReference type="InterPro" id="IPR003604">
    <property type="entry name" value="Matrin/U1-like-C_Znf_C2H2"/>
</dbReference>
<dbReference type="SMART" id="SM00355">
    <property type="entry name" value="ZnF_C2H2"/>
    <property type="match status" value="9"/>
</dbReference>
<dbReference type="GO" id="GO:0008270">
    <property type="term" value="F:zinc ion binding"/>
    <property type="evidence" value="ECO:0007669"/>
    <property type="project" value="UniProtKB-KW"/>
</dbReference>
<evidence type="ECO:0000256" key="3">
    <source>
        <dbReference type="ARBA" id="ARBA00022737"/>
    </source>
</evidence>
<evidence type="ECO:0000256" key="4">
    <source>
        <dbReference type="ARBA" id="ARBA00022771"/>
    </source>
</evidence>
<protein>
    <recommendedName>
        <fullName evidence="8">C2H2-type domain-containing protein</fullName>
    </recommendedName>
</protein>
<dbReference type="InterPro" id="IPR050888">
    <property type="entry name" value="ZnF_C2H2-type_TF"/>
</dbReference>
<dbReference type="EMBL" id="LN733683">
    <property type="protein sequence ID" value="CEP17504.1"/>
    <property type="molecule type" value="Genomic_DNA"/>
</dbReference>
<evidence type="ECO:0000256" key="1">
    <source>
        <dbReference type="ARBA" id="ARBA00004123"/>
    </source>
</evidence>
<reference evidence="9 10" key="1">
    <citation type="submission" date="2014-09" db="EMBL/GenBank/DDBJ databases">
        <authorList>
            <person name="Ellenberger Sabrina"/>
        </authorList>
    </citation>
    <scope>NUCLEOTIDE SEQUENCE [LARGE SCALE GENOMIC DNA]</scope>
    <source>
        <strain evidence="9 10">CBS 412.66</strain>
    </source>
</reference>
<evidence type="ECO:0000256" key="2">
    <source>
        <dbReference type="ARBA" id="ARBA00022723"/>
    </source>
</evidence>
<evidence type="ECO:0000313" key="9">
    <source>
        <dbReference type="EMBL" id="CEP17504.1"/>
    </source>
</evidence>
<dbReference type="PROSITE" id="PS50157">
    <property type="entry name" value="ZINC_FINGER_C2H2_2"/>
    <property type="match status" value="2"/>
</dbReference>
<dbReference type="GO" id="GO:0003676">
    <property type="term" value="F:nucleic acid binding"/>
    <property type="evidence" value="ECO:0007669"/>
    <property type="project" value="InterPro"/>
</dbReference>
<keyword evidence="3" id="KW-0677">Repeat</keyword>
<keyword evidence="2" id="KW-0479">Metal-binding</keyword>
<sequence length="521" mass="61532">MKLRSLHGRVVVKIKTEAPLKDNAVDMKVDSNIWDRSKDQLLLNTSASRVKNEGGVCKEYKSGDGKQMMDSNKKENVKVEDVLKNETLLNQEPDRLRITYTYKCNKCDEPMPSLKSVVDHRWTVHKARSNTKAMKHMELEPDVYDANRYCRTCEFNFGNLSRYLFHLKKIHFMDLRKNMEPEPDDPNFYCRACESKYANRCRYRNHLLIVHKMRWEDTKRRDIVPDWNDPQFYCAPCGKSFPAKEAFHKHCRCAHKLKYRDIVRPGNPDWDDPNFYCKICNNTFQDKVKYMRHCRGVHRMKCKKSFPNPDAKPDISDVHNHCNICDKRFATRLTYHKHLFLFHNILTKPRITNQVIPFVDEQKAYSCACDKTLSSKIGYREDLETVHSIKMPFKRNKEDLKPVTDGPNIHCDVCQRDYSEMEDYMSHLHQTRKMENADIFPDPNDPNLYCRVCNKTYGAESSYRNHCKTIHWMQLAPLVRGNPDALIDVNSPDFFCAKCLRHYKTKKYYRSHLSYAHNTGP</sequence>
<gene>
    <name evidence="9" type="primary">PARPA_11801.1 scaffold 44586</name>
</gene>
<feature type="domain" description="C2H2-type" evidence="8">
    <location>
        <begin position="232"/>
        <end position="260"/>
    </location>
</feature>
<evidence type="ECO:0000313" key="10">
    <source>
        <dbReference type="Proteomes" id="UP000054107"/>
    </source>
</evidence>